<protein>
    <submittedName>
        <fullName evidence="1">Uncharacterized protein</fullName>
    </submittedName>
</protein>
<evidence type="ECO:0000313" key="2">
    <source>
        <dbReference type="Proteomes" id="UP000176944"/>
    </source>
</evidence>
<dbReference type="AlphaFoldDB" id="A0A1D9G457"/>
<evidence type="ECO:0000313" key="1">
    <source>
        <dbReference type="EMBL" id="AOY82437.1"/>
    </source>
</evidence>
<organism evidence="1 2">
    <name type="scientific">Moorena producens (strain JHB)</name>
    <dbReference type="NCBI Taxonomy" id="1454205"/>
    <lineage>
        <taxon>Bacteria</taxon>
        <taxon>Bacillati</taxon>
        <taxon>Cyanobacteriota</taxon>
        <taxon>Cyanophyceae</taxon>
        <taxon>Coleofasciculales</taxon>
        <taxon>Coleofasciculaceae</taxon>
        <taxon>Moorena</taxon>
    </lineage>
</organism>
<reference evidence="2" key="1">
    <citation type="submission" date="2016-10" db="EMBL/GenBank/DDBJ databases">
        <title>Comparative genomics uncovers the prolific and rare metabolic potential of the cyanobacterial genus Moorea.</title>
        <authorList>
            <person name="Leao T."/>
            <person name="Castelao G."/>
            <person name="Korobeynikov A."/>
            <person name="Monroe E.A."/>
            <person name="Podell S."/>
            <person name="Glukhov E."/>
            <person name="Allen E."/>
            <person name="Gerwick W.H."/>
            <person name="Gerwick L."/>
        </authorList>
    </citation>
    <scope>NUCLEOTIDE SEQUENCE [LARGE SCALE GENOMIC DNA]</scope>
    <source>
        <strain evidence="2">JHB</strain>
    </source>
</reference>
<sequence>MRGRIPKEENPQTKMRHMVRISSLILRYNRLDIVYVSWVKVGRNQPTIPKKLNSMYVWKLK</sequence>
<dbReference type="Proteomes" id="UP000176944">
    <property type="component" value="Chromosome"/>
</dbReference>
<gene>
    <name evidence="1" type="ORF">BJP36_23530</name>
</gene>
<name>A0A1D9G457_MOOP1</name>
<dbReference type="EMBL" id="CP017708">
    <property type="protein sequence ID" value="AOY82437.1"/>
    <property type="molecule type" value="Genomic_DNA"/>
</dbReference>
<accession>A0A1D9G457</accession>
<proteinExistence type="predicted"/>